<keyword evidence="3 5" id="KW-0687">Ribonucleoprotein</keyword>
<evidence type="ECO:0000256" key="6">
    <source>
        <dbReference type="RuleBase" id="RU000568"/>
    </source>
</evidence>
<proteinExistence type="inferred from homology"/>
<evidence type="ECO:0000256" key="1">
    <source>
        <dbReference type="ARBA" id="ARBA00006598"/>
    </source>
</evidence>
<dbReference type="FunFam" id="4.10.410.60:FF:000001">
    <property type="entry name" value="50S ribosomal protein L35"/>
    <property type="match status" value="1"/>
</dbReference>
<feature type="compositionally biased region" description="Basic residues" evidence="7">
    <location>
        <begin position="15"/>
        <end position="24"/>
    </location>
</feature>
<accession>A0A3S4YVD8</accession>
<evidence type="ECO:0000256" key="3">
    <source>
        <dbReference type="ARBA" id="ARBA00023274"/>
    </source>
</evidence>
<dbReference type="InterPro" id="IPR021137">
    <property type="entry name" value="Ribosomal_bL35-like"/>
</dbReference>
<feature type="region of interest" description="Disordered" evidence="7">
    <location>
        <begin position="1"/>
        <end position="24"/>
    </location>
</feature>
<comment type="similarity">
    <text evidence="1 5 6">Belongs to the bacterial ribosomal protein bL35 family.</text>
</comment>
<dbReference type="Pfam" id="PF01632">
    <property type="entry name" value="Ribosomal_L35p"/>
    <property type="match status" value="1"/>
</dbReference>
<protein>
    <recommendedName>
        <fullName evidence="4 5">Large ribosomal subunit protein bL35</fullName>
    </recommendedName>
</protein>
<evidence type="ECO:0000313" key="8">
    <source>
        <dbReference type="EMBL" id="VEI01927.1"/>
    </source>
</evidence>
<keyword evidence="2 5" id="KW-0689">Ribosomal protein</keyword>
<dbReference type="GO" id="GO:0006412">
    <property type="term" value="P:translation"/>
    <property type="evidence" value="ECO:0007669"/>
    <property type="project" value="UniProtKB-UniRule"/>
</dbReference>
<dbReference type="GO" id="GO:0003735">
    <property type="term" value="F:structural constituent of ribosome"/>
    <property type="evidence" value="ECO:0007669"/>
    <property type="project" value="InterPro"/>
</dbReference>
<name>A0A3S4YVD8_9ACTN</name>
<keyword evidence="10" id="KW-1185">Reference proteome</keyword>
<dbReference type="PROSITE" id="PS00936">
    <property type="entry name" value="RIBOSOMAL_L35"/>
    <property type="match status" value="1"/>
</dbReference>
<dbReference type="PANTHER" id="PTHR33343">
    <property type="entry name" value="54S RIBOSOMAL PROTEIN BL35M"/>
    <property type="match status" value="1"/>
</dbReference>
<reference evidence="8 10" key="1">
    <citation type="submission" date="2018-12" db="EMBL/GenBank/DDBJ databases">
        <authorList>
            <consortium name="Pathogen Informatics"/>
        </authorList>
    </citation>
    <scope>NUCLEOTIDE SEQUENCE [LARGE SCALE GENOMIC DNA]</scope>
    <source>
        <strain evidence="8 10">NCTC13652</strain>
    </source>
</reference>
<dbReference type="GO" id="GO:0022625">
    <property type="term" value="C:cytosolic large ribosomal subunit"/>
    <property type="evidence" value="ECO:0007669"/>
    <property type="project" value="TreeGrafter"/>
</dbReference>
<dbReference type="Proteomes" id="UP000277858">
    <property type="component" value="Chromosome"/>
</dbReference>
<dbReference type="Gene3D" id="4.10.410.60">
    <property type="match status" value="1"/>
</dbReference>
<sequence length="81" mass="9107">MRPRADENEWSHPMPKMKTHSGAKKRFKVTGSGKITHLRAGKRHLNEHLSSRQTRRLTGEAVLSTGQAKKVRKLLGGHSGR</sequence>
<dbReference type="NCBIfam" id="TIGR00001">
    <property type="entry name" value="rpmI_bact"/>
    <property type="match status" value="1"/>
</dbReference>
<gene>
    <name evidence="8" type="primary">rpmI_1</name>
    <name evidence="5" type="synonym">rpmI</name>
    <name evidence="9" type="synonym">rpmI_2</name>
    <name evidence="8" type="ORF">NCTC13652_00086</name>
    <name evidence="9" type="ORF">NCTC13652_00101</name>
</gene>
<organism evidence="8 10">
    <name type="scientific">Acidipropionibacterium jensenii</name>
    <dbReference type="NCBI Taxonomy" id="1749"/>
    <lineage>
        <taxon>Bacteria</taxon>
        <taxon>Bacillati</taxon>
        <taxon>Actinomycetota</taxon>
        <taxon>Actinomycetes</taxon>
        <taxon>Propionibacteriales</taxon>
        <taxon>Propionibacteriaceae</taxon>
        <taxon>Acidipropionibacterium</taxon>
    </lineage>
</organism>
<dbReference type="EMBL" id="LR134473">
    <property type="protein sequence ID" value="VEI01927.1"/>
    <property type="molecule type" value="Genomic_DNA"/>
</dbReference>
<dbReference type="PRINTS" id="PR00064">
    <property type="entry name" value="RIBOSOMALL35"/>
</dbReference>
<evidence type="ECO:0000256" key="2">
    <source>
        <dbReference type="ARBA" id="ARBA00022980"/>
    </source>
</evidence>
<evidence type="ECO:0000256" key="7">
    <source>
        <dbReference type="SAM" id="MobiDB-lite"/>
    </source>
</evidence>
<dbReference type="PANTHER" id="PTHR33343:SF1">
    <property type="entry name" value="LARGE RIBOSOMAL SUBUNIT PROTEIN BL35M"/>
    <property type="match status" value="1"/>
</dbReference>
<feature type="compositionally biased region" description="Basic and acidic residues" evidence="7">
    <location>
        <begin position="1"/>
        <end position="10"/>
    </location>
</feature>
<evidence type="ECO:0000256" key="5">
    <source>
        <dbReference type="HAMAP-Rule" id="MF_00514"/>
    </source>
</evidence>
<evidence type="ECO:0000313" key="10">
    <source>
        <dbReference type="Proteomes" id="UP000277858"/>
    </source>
</evidence>
<dbReference type="InterPro" id="IPR037229">
    <property type="entry name" value="Ribosomal_bL35_sf"/>
</dbReference>
<dbReference type="InterPro" id="IPR001706">
    <property type="entry name" value="Ribosomal_bL35"/>
</dbReference>
<dbReference type="InterPro" id="IPR018265">
    <property type="entry name" value="Ribosomal_bL35_CS"/>
</dbReference>
<evidence type="ECO:0000313" key="9">
    <source>
        <dbReference type="EMBL" id="VEI01939.1"/>
    </source>
</evidence>
<feature type="compositionally biased region" description="Basic residues" evidence="7">
    <location>
        <begin position="69"/>
        <end position="81"/>
    </location>
</feature>
<dbReference type="STRING" id="1122997.GCA_000425285_02647"/>
<dbReference type="EMBL" id="LR134473">
    <property type="protein sequence ID" value="VEI01939.1"/>
    <property type="molecule type" value="Genomic_DNA"/>
</dbReference>
<dbReference type="AlphaFoldDB" id="A0A3S4YVD8"/>
<feature type="region of interest" description="Disordered" evidence="7">
    <location>
        <begin position="45"/>
        <end position="81"/>
    </location>
</feature>
<dbReference type="HAMAP" id="MF_00514">
    <property type="entry name" value="Ribosomal_bL35"/>
    <property type="match status" value="1"/>
</dbReference>
<dbReference type="SUPFAM" id="SSF143034">
    <property type="entry name" value="L35p-like"/>
    <property type="match status" value="1"/>
</dbReference>
<evidence type="ECO:0000256" key="4">
    <source>
        <dbReference type="ARBA" id="ARBA00071664"/>
    </source>
</evidence>